<sequence length="291" mass="30288">MRFNHLKDLEPRFPGFSARAVLLGEPRVLHRSVTKLLASMLVFQDLWPASPVGPLMSRIGHHIVTDPAATAHGLRALSRALASDLGLQLDPLSLTPDCAFLRCAPLVIDSRVEALATIFGAEGAAALLRADIGVLGVESRALDEAVGVLREVFSCAGHSRVKAHHVGTPEGAAVAAADRAYVTSLAVAWPGVLALPGRLGEAGVAKLLAEVRAAGGARYRAGGGRRAVLLADVLARPEMLQTAAEAPGELRRVVAAVVEALGPAEAEKAGKAGAEEGEDDVEEEAVEGRKD</sequence>
<organism evidence="2 3">
    <name type="scientific">Gonium pectorale</name>
    <name type="common">Green alga</name>
    <dbReference type="NCBI Taxonomy" id="33097"/>
    <lineage>
        <taxon>Eukaryota</taxon>
        <taxon>Viridiplantae</taxon>
        <taxon>Chlorophyta</taxon>
        <taxon>core chlorophytes</taxon>
        <taxon>Chlorophyceae</taxon>
        <taxon>CS clade</taxon>
        <taxon>Chlamydomonadales</taxon>
        <taxon>Volvocaceae</taxon>
        <taxon>Gonium</taxon>
    </lineage>
</organism>
<evidence type="ECO:0000313" key="3">
    <source>
        <dbReference type="Proteomes" id="UP000075714"/>
    </source>
</evidence>
<evidence type="ECO:0000313" key="2">
    <source>
        <dbReference type="EMBL" id="KXZ46944.1"/>
    </source>
</evidence>
<feature type="compositionally biased region" description="Acidic residues" evidence="1">
    <location>
        <begin position="275"/>
        <end position="285"/>
    </location>
</feature>
<feature type="compositionally biased region" description="Basic and acidic residues" evidence="1">
    <location>
        <begin position="265"/>
        <end position="274"/>
    </location>
</feature>
<dbReference type="Proteomes" id="UP000075714">
    <property type="component" value="Unassembled WGS sequence"/>
</dbReference>
<dbReference type="AlphaFoldDB" id="A0A150GAT9"/>
<reference evidence="3" key="1">
    <citation type="journal article" date="2016" name="Nat. Commun.">
        <title>The Gonium pectorale genome demonstrates co-option of cell cycle regulation during the evolution of multicellularity.</title>
        <authorList>
            <person name="Hanschen E.R."/>
            <person name="Marriage T.N."/>
            <person name="Ferris P.J."/>
            <person name="Hamaji T."/>
            <person name="Toyoda A."/>
            <person name="Fujiyama A."/>
            <person name="Neme R."/>
            <person name="Noguchi H."/>
            <person name="Minakuchi Y."/>
            <person name="Suzuki M."/>
            <person name="Kawai-Toyooka H."/>
            <person name="Smith D.R."/>
            <person name="Sparks H."/>
            <person name="Anderson J."/>
            <person name="Bakaric R."/>
            <person name="Luria V."/>
            <person name="Karger A."/>
            <person name="Kirschner M.W."/>
            <person name="Durand P.M."/>
            <person name="Michod R.E."/>
            <person name="Nozaki H."/>
            <person name="Olson B.J."/>
        </authorList>
    </citation>
    <scope>NUCLEOTIDE SEQUENCE [LARGE SCALE GENOMIC DNA]</scope>
    <source>
        <strain evidence="3">NIES-2863</strain>
    </source>
</reference>
<name>A0A150GAT9_GONPE</name>
<dbReference type="EMBL" id="LSYV01000040">
    <property type="protein sequence ID" value="KXZ46944.1"/>
    <property type="molecule type" value="Genomic_DNA"/>
</dbReference>
<comment type="caution">
    <text evidence="2">The sequence shown here is derived from an EMBL/GenBank/DDBJ whole genome shotgun (WGS) entry which is preliminary data.</text>
</comment>
<proteinExistence type="predicted"/>
<protein>
    <submittedName>
        <fullName evidence="2">Uncharacterized protein</fullName>
    </submittedName>
</protein>
<keyword evidence="3" id="KW-1185">Reference proteome</keyword>
<accession>A0A150GAT9</accession>
<evidence type="ECO:0000256" key="1">
    <source>
        <dbReference type="SAM" id="MobiDB-lite"/>
    </source>
</evidence>
<dbReference type="STRING" id="33097.A0A150GAT9"/>
<feature type="region of interest" description="Disordered" evidence="1">
    <location>
        <begin position="265"/>
        <end position="291"/>
    </location>
</feature>
<dbReference type="OrthoDB" id="537116at2759"/>
<gene>
    <name evidence="2" type="ORF">GPECTOR_39g438</name>
</gene>